<name>A0A4U5M1R4_STECR</name>
<feature type="transmembrane region" description="Helical" evidence="1">
    <location>
        <begin position="12"/>
        <end position="29"/>
    </location>
</feature>
<accession>A0A4U5M1R4</accession>
<feature type="transmembrane region" description="Helical" evidence="1">
    <location>
        <begin position="50"/>
        <end position="70"/>
    </location>
</feature>
<comment type="caution">
    <text evidence="2">The sequence shown here is derived from an EMBL/GenBank/DDBJ whole genome shotgun (WGS) entry which is preliminary data.</text>
</comment>
<keyword evidence="3" id="KW-1185">Reference proteome</keyword>
<reference evidence="2 3" key="2">
    <citation type="journal article" date="2019" name="G3 (Bethesda)">
        <title>Hybrid Assembly of the Genome of the Entomopathogenic Nematode Steinernema carpocapsae Identifies the X-Chromosome.</title>
        <authorList>
            <person name="Serra L."/>
            <person name="Macchietto M."/>
            <person name="Macias-Munoz A."/>
            <person name="McGill C.J."/>
            <person name="Rodriguez I.M."/>
            <person name="Rodriguez B."/>
            <person name="Murad R."/>
            <person name="Mortazavi A."/>
        </authorList>
    </citation>
    <scope>NUCLEOTIDE SEQUENCE [LARGE SCALE GENOMIC DNA]</scope>
    <source>
        <strain evidence="2 3">ALL</strain>
    </source>
</reference>
<gene>
    <name evidence="2" type="ORF">L596_026540</name>
</gene>
<dbReference type="AlphaFoldDB" id="A0A4U5M1R4"/>
<reference evidence="2 3" key="1">
    <citation type="journal article" date="2015" name="Genome Biol.">
        <title>Comparative genomics of Steinernema reveals deeply conserved gene regulatory networks.</title>
        <authorList>
            <person name="Dillman A.R."/>
            <person name="Macchietto M."/>
            <person name="Porter C.F."/>
            <person name="Rogers A."/>
            <person name="Williams B."/>
            <person name="Antoshechkin I."/>
            <person name="Lee M.M."/>
            <person name="Goodwin Z."/>
            <person name="Lu X."/>
            <person name="Lewis E.E."/>
            <person name="Goodrich-Blair H."/>
            <person name="Stock S.P."/>
            <person name="Adams B.J."/>
            <person name="Sternberg P.W."/>
            <person name="Mortazavi A."/>
        </authorList>
    </citation>
    <scope>NUCLEOTIDE SEQUENCE [LARGE SCALE GENOMIC DNA]</scope>
    <source>
        <strain evidence="2 3">ALL</strain>
    </source>
</reference>
<dbReference type="EMBL" id="AZBU02000010">
    <property type="protein sequence ID" value="TKR62607.1"/>
    <property type="molecule type" value="Genomic_DNA"/>
</dbReference>
<dbReference type="Proteomes" id="UP000298663">
    <property type="component" value="Unassembled WGS sequence"/>
</dbReference>
<organism evidence="2 3">
    <name type="scientific">Steinernema carpocapsae</name>
    <name type="common">Entomopathogenic nematode</name>
    <dbReference type="NCBI Taxonomy" id="34508"/>
    <lineage>
        <taxon>Eukaryota</taxon>
        <taxon>Metazoa</taxon>
        <taxon>Ecdysozoa</taxon>
        <taxon>Nematoda</taxon>
        <taxon>Chromadorea</taxon>
        <taxon>Rhabditida</taxon>
        <taxon>Tylenchina</taxon>
        <taxon>Panagrolaimomorpha</taxon>
        <taxon>Strongyloidoidea</taxon>
        <taxon>Steinernematidae</taxon>
        <taxon>Steinernema</taxon>
    </lineage>
</organism>
<evidence type="ECO:0000313" key="3">
    <source>
        <dbReference type="Proteomes" id="UP000298663"/>
    </source>
</evidence>
<keyword evidence="1" id="KW-1133">Transmembrane helix</keyword>
<evidence type="ECO:0000256" key="1">
    <source>
        <dbReference type="SAM" id="Phobius"/>
    </source>
</evidence>
<evidence type="ECO:0000313" key="2">
    <source>
        <dbReference type="EMBL" id="TKR62607.1"/>
    </source>
</evidence>
<protein>
    <submittedName>
        <fullName evidence="2">Uncharacterized protein</fullName>
    </submittedName>
</protein>
<sequence length="96" mass="10910">MLEITVRLMEYVYFPCLTSLAILDAVLAINRVSAIFGVSFPTIFDRVQQLCVWILACFVFSLSLFHLTGFEMSKDFLSFYPDVEKPSALATDVFLL</sequence>
<keyword evidence="1" id="KW-0812">Transmembrane</keyword>
<keyword evidence="1" id="KW-0472">Membrane</keyword>
<proteinExistence type="predicted"/>